<keyword evidence="2" id="KW-1185">Reference proteome</keyword>
<dbReference type="EMBL" id="RQFP01000001">
    <property type="protein sequence ID" value="TGK95244.1"/>
    <property type="molecule type" value="Genomic_DNA"/>
</dbReference>
<protein>
    <submittedName>
        <fullName evidence="1">MarR family transcriptional regulator</fullName>
    </submittedName>
</protein>
<dbReference type="Gene3D" id="1.10.10.10">
    <property type="entry name" value="Winged helix-like DNA-binding domain superfamily/Winged helix DNA-binding domain"/>
    <property type="match status" value="1"/>
</dbReference>
<dbReference type="OrthoDB" id="371140at2"/>
<evidence type="ECO:0000313" key="1">
    <source>
        <dbReference type="EMBL" id="TGK95244.1"/>
    </source>
</evidence>
<reference evidence="1" key="1">
    <citation type="journal article" date="2019" name="PLoS Negl. Trop. Dis.">
        <title>Revisiting the worldwide diversity of Leptospira species in the environment.</title>
        <authorList>
            <person name="Vincent A.T."/>
            <person name="Schiettekatte O."/>
            <person name="Bourhy P."/>
            <person name="Veyrier F.J."/>
            <person name="Picardeau M."/>
        </authorList>
    </citation>
    <scope>NUCLEOTIDE SEQUENCE [LARGE SCALE GENOMIC DNA]</scope>
    <source>
        <strain evidence="1">201800277</strain>
    </source>
</reference>
<dbReference type="InterPro" id="IPR036388">
    <property type="entry name" value="WH-like_DNA-bd_sf"/>
</dbReference>
<name>A0A2M9Y060_9LEPT</name>
<dbReference type="RefSeq" id="WP_100791046.1">
    <property type="nucleotide sequence ID" value="NZ_NPDQ01000005.1"/>
</dbReference>
<organism evidence="1 2">
    <name type="scientific">Leptospira brenneri</name>
    <dbReference type="NCBI Taxonomy" id="2023182"/>
    <lineage>
        <taxon>Bacteria</taxon>
        <taxon>Pseudomonadati</taxon>
        <taxon>Spirochaetota</taxon>
        <taxon>Spirochaetia</taxon>
        <taxon>Leptospirales</taxon>
        <taxon>Leptospiraceae</taxon>
        <taxon>Leptospira</taxon>
    </lineage>
</organism>
<comment type="caution">
    <text evidence="1">The sequence shown here is derived from an EMBL/GenBank/DDBJ whole genome shotgun (WGS) entry which is preliminary data.</text>
</comment>
<dbReference type="SUPFAM" id="SSF46785">
    <property type="entry name" value="Winged helix' DNA-binding domain"/>
    <property type="match status" value="1"/>
</dbReference>
<dbReference type="Pfam" id="PF13412">
    <property type="entry name" value="HTH_24"/>
    <property type="match status" value="1"/>
</dbReference>
<dbReference type="Proteomes" id="UP000297891">
    <property type="component" value="Unassembled WGS sequence"/>
</dbReference>
<sequence length="104" mass="11918">MTKEQKRKPQESTKKISQWTFLSNHAHVLICLSKDPEMRLKDVAQLVGITERAVQTIVKDLADAGILEKSKDGRRNQYLIQTDQKLRHPLESDHSISELLNLGK</sequence>
<dbReference type="AlphaFoldDB" id="A0A2M9Y060"/>
<evidence type="ECO:0000313" key="2">
    <source>
        <dbReference type="Proteomes" id="UP000297891"/>
    </source>
</evidence>
<accession>A0A2M9Y060</accession>
<proteinExistence type="predicted"/>
<dbReference type="InterPro" id="IPR036390">
    <property type="entry name" value="WH_DNA-bd_sf"/>
</dbReference>
<gene>
    <name evidence="1" type="ORF">EHQ30_00960</name>
</gene>